<dbReference type="GO" id="GO:0031297">
    <property type="term" value="P:replication fork processing"/>
    <property type="evidence" value="ECO:0007669"/>
    <property type="project" value="TreeGrafter"/>
</dbReference>
<evidence type="ECO:0000313" key="4">
    <source>
        <dbReference type="Proteomes" id="UP000789390"/>
    </source>
</evidence>
<feature type="domain" description="BOD1/SHG1" evidence="2">
    <location>
        <begin position="19"/>
        <end position="115"/>
    </location>
</feature>
<dbReference type="Proteomes" id="UP000789390">
    <property type="component" value="Unassembled WGS sequence"/>
</dbReference>
<dbReference type="EMBL" id="CAKKLH010000325">
    <property type="protein sequence ID" value="CAH0112360.1"/>
    <property type="molecule type" value="Genomic_DNA"/>
</dbReference>
<feature type="compositionally biased region" description="Basic and acidic residues" evidence="1">
    <location>
        <begin position="437"/>
        <end position="484"/>
    </location>
</feature>
<keyword evidence="4" id="KW-1185">Reference proteome</keyword>
<feature type="compositionally biased region" description="Basic and acidic residues" evidence="1">
    <location>
        <begin position="336"/>
        <end position="373"/>
    </location>
</feature>
<feature type="compositionally biased region" description="Acidic residues" evidence="1">
    <location>
        <begin position="290"/>
        <end position="305"/>
    </location>
</feature>
<dbReference type="OrthoDB" id="7605699at2759"/>
<evidence type="ECO:0000313" key="3">
    <source>
        <dbReference type="EMBL" id="CAH0112360.1"/>
    </source>
</evidence>
<accession>A0A8J2WN00</accession>
<dbReference type="AlphaFoldDB" id="A0A8J2WN00"/>
<feature type="region of interest" description="Disordered" evidence="1">
    <location>
        <begin position="129"/>
        <end position="558"/>
    </location>
</feature>
<dbReference type="GO" id="GO:0048188">
    <property type="term" value="C:Set1C/COMPASS complex"/>
    <property type="evidence" value="ECO:0007669"/>
    <property type="project" value="TreeGrafter"/>
</dbReference>
<proteinExistence type="predicted"/>
<feature type="compositionally biased region" description="Polar residues" evidence="1">
    <location>
        <begin position="714"/>
        <end position="732"/>
    </location>
</feature>
<reference evidence="3" key="1">
    <citation type="submission" date="2021-11" db="EMBL/GenBank/DDBJ databases">
        <authorList>
            <person name="Schell T."/>
        </authorList>
    </citation>
    <scope>NUCLEOTIDE SEQUENCE</scope>
    <source>
        <strain evidence="3">M5</strain>
    </source>
</reference>
<comment type="caution">
    <text evidence="3">The sequence shown here is derived from an EMBL/GenBank/DDBJ whole genome shotgun (WGS) entry which is preliminary data.</text>
</comment>
<feature type="region of interest" description="Disordered" evidence="1">
    <location>
        <begin position="714"/>
        <end position="784"/>
    </location>
</feature>
<dbReference type="PANTHER" id="PTHR31532">
    <property type="entry name" value="BIORIENTATION OF CHROMOSOMES IN CELL DIVISION 1 FAMILY MEMBER"/>
    <property type="match status" value="1"/>
</dbReference>
<name>A0A8J2WN00_9CRUS</name>
<evidence type="ECO:0000259" key="2">
    <source>
        <dbReference type="Pfam" id="PF05205"/>
    </source>
</evidence>
<feature type="compositionally biased region" description="Polar residues" evidence="1">
    <location>
        <begin position="773"/>
        <end position="784"/>
    </location>
</feature>
<feature type="compositionally biased region" description="Polar residues" evidence="1">
    <location>
        <begin position="131"/>
        <end position="146"/>
    </location>
</feature>
<dbReference type="InterPro" id="IPR055264">
    <property type="entry name" value="BOD1/SHG1_dom"/>
</dbReference>
<feature type="compositionally biased region" description="Basic and acidic residues" evidence="1">
    <location>
        <begin position="493"/>
        <end position="533"/>
    </location>
</feature>
<feature type="compositionally biased region" description="Basic and acidic residues" evidence="1">
    <location>
        <begin position="227"/>
        <end position="238"/>
    </location>
</feature>
<dbReference type="Pfam" id="PF05205">
    <property type="entry name" value="COMPASS-Shg1"/>
    <property type="match status" value="1"/>
</dbReference>
<gene>
    <name evidence="3" type="ORF">DGAL_LOCUS16075</name>
</gene>
<dbReference type="PANTHER" id="PTHR31532:SF10">
    <property type="entry name" value="BIORIENTATION OF CHROMOSOMES IN CELL DIVISION PROTEIN 1-LIKE 1"/>
    <property type="match status" value="1"/>
</dbReference>
<evidence type="ECO:0000256" key="1">
    <source>
        <dbReference type="SAM" id="MobiDB-lite"/>
    </source>
</evidence>
<feature type="region of interest" description="Disordered" evidence="1">
    <location>
        <begin position="808"/>
        <end position="857"/>
    </location>
</feature>
<feature type="compositionally biased region" description="Polar residues" evidence="1">
    <location>
        <begin position="374"/>
        <end position="424"/>
    </location>
</feature>
<protein>
    <recommendedName>
        <fullName evidence="2">BOD1/SHG1 domain-containing protein</fullName>
    </recommendedName>
</protein>
<sequence>MEIPPSFHQLPADPKFVDQIVNQIKSQGTFDQWRRECLADVDTKPAYQNLTFRVDSAVAAFLGKQRWRPDMAKNQVRENLRKHILELGLIDKGVDRIVQQVVQPKVLPIFHPAVENAIYNFLGIQNPRAGKSNQTSDTSVNINSPRKTFRPMPVSIPSRDKDDCTPPPGEEFDLEAITPSPESRCQSSLKKDLAEDMSDVSMEDSRQAPEAGLERICSPISPQSSRDSVKVEDAETAGRNRVGSALSIISSGDDLPSESHAVPSPITSEEFRDNNNPSEDQPQNSPSSSDENDEDIEEDDEDDFSSPEFEKLEINAPTSRTVTPIPGEEEPEEEHENGSEIDDHYLWRPKIGGRDPDRKPDDDPGDLSSKKAGESSNHTTTRSQPSESGSKPTGEVTISNSGKPTTIAASTTPMESFDTKNIPNDTEIDASASSSSHLKERSRSKSESHKSDRKEKSNKDRDRDRQKDREKRREREKREESERRNKSHHSKSGHKDRDDRRKSSHRDKERDRHREKERDCNRSKSRHEADRYRSSSHKNRDRKFSGQSVDTKQKERSISPLPTLHPKAYLWKRPNEKPKALWDYLARFPEDVFDEMCNTNTGLCDVSVSSVSSYEDSDAESFVLYLSEVEVDSDMEKAIVHSGGRVIYLNNADIEETKGGVESDFTLASDELTRSESCLRDQQLNINNNKRVRKLNTRYSDSYVGSELRKIITTQNSIDHPQRSPRLNNNIKTLPKENQENCIQVSSSEEIQEREETIDYQPPDAKRLRTDQPLPSSPESVQSDLTHPAHVLLSTPPPTDVHFAVEEDASKDIISPNGRRRSTALKQPQQRYDDADLYKPRPVITPSSRRSRRHDDS</sequence>
<feature type="compositionally biased region" description="Low complexity" evidence="1">
    <location>
        <begin position="274"/>
        <end position="289"/>
    </location>
</feature>
<organism evidence="3 4">
    <name type="scientific">Daphnia galeata</name>
    <dbReference type="NCBI Taxonomy" id="27404"/>
    <lineage>
        <taxon>Eukaryota</taxon>
        <taxon>Metazoa</taxon>
        <taxon>Ecdysozoa</taxon>
        <taxon>Arthropoda</taxon>
        <taxon>Crustacea</taxon>
        <taxon>Branchiopoda</taxon>
        <taxon>Diplostraca</taxon>
        <taxon>Cladocera</taxon>
        <taxon>Anomopoda</taxon>
        <taxon>Daphniidae</taxon>
        <taxon>Daphnia</taxon>
    </lineage>
</organism>
<feature type="compositionally biased region" description="Polar residues" evidence="1">
    <location>
        <begin position="740"/>
        <end position="749"/>
    </location>
</feature>